<dbReference type="RefSeq" id="WP_377532154.1">
    <property type="nucleotide sequence ID" value="NZ_JBHTLD010000283.1"/>
</dbReference>
<dbReference type="EMBL" id="JBHTLD010000283">
    <property type="protein sequence ID" value="MFD1188480.1"/>
    <property type="molecule type" value="Genomic_DNA"/>
</dbReference>
<accession>A0ABW3SY29</accession>
<evidence type="ECO:0000313" key="2">
    <source>
        <dbReference type="Proteomes" id="UP001597094"/>
    </source>
</evidence>
<evidence type="ECO:0000313" key="1">
    <source>
        <dbReference type="EMBL" id="MFD1188480.1"/>
    </source>
</evidence>
<evidence type="ECO:0008006" key="3">
    <source>
        <dbReference type="Google" id="ProtNLM"/>
    </source>
</evidence>
<reference evidence="2" key="1">
    <citation type="journal article" date="2019" name="Int. J. Syst. Evol. Microbiol.">
        <title>The Global Catalogue of Microorganisms (GCM) 10K type strain sequencing project: providing services to taxonomists for standard genome sequencing and annotation.</title>
        <authorList>
            <consortium name="The Broad Institute Genomics Platform"/>
            <consortium name="The Broad Institute Genome Sequencing Center for Infectious Disease"/>
            <person name="Wu L."/>
            <person name="Ma J."/>
        </authorList>
    </citation>
    <scope>NUCLEOTIDE SEQUENCE [LARGE SCALE GENOMIC DNA]</scope>
    <source>
        <strain evidence="2">JCM 31319</strain>
    </source>
</reference>
<name>A0ABW3SY29_9BACT</name>
<comment type="caution">
    <text evidence="1">The sequence shown here is derived from an EMBL/GenBank/DDBJ whole genome shotgun (WGS) entry which is preliminary data.</text>
</comment>
<sequence>MKVSRNELLYRETYIVIEHNHDDEWIYVNWRGYVNFDTVTAGCEKILQLMEERQCFRILNDNTNVEGIWSGASKWVGEDWMPRMRKAGMTCFAWVYSPSTLSRLSTDKSLRHMDDSEHVETFDSIEAAMDWLRIN</sequence>
<dbReference type="Proteomes" id="UP001597094">
    <property type="component" value="Unassembled WGS sequence"/>
</dbReference>
<gene>
    <name evidence="1" type="ORF">ACFQ2O_19880</name>
</gene>
<organism evidence="1 2">
    <name type="scientific">Pontibacter rugosus</name>
    <dbReference type="NCBI Taxonomy" id="1745966"/>
    <lineage>
        <taxon>Bacteria</taxon>
        <taxon>Pseudomonadati</taxon>
        <taxon>Bacteroidota</taxon>
        <taxon>Cytophagia</taxon>
        <taxon>Cytophagales</taxon>
        <taxon>Hymenobacteraceae</taxon>
        <taxon>Pontibacter</taxon>
    </lineage>
</organism>
<protein>
    <recommendedName>
        <fullName evidence="3">STAS/SEC14 domain-containing protein</fullName>
    </recommendedName>
</protein>
<proteinExistence type="predicted"/>
<keyword evidence="2" id="KW-1185">Reference proteome</keyword>